<protein>
    <recommendedName>
        <fullName evidence="4">Zinc ribbon domain-containing protein</fullName>
    </recommendedName>
</protein>
<comment type="caution">
    <text evidence="2">The sequence shown here is derived from an EMBL/GenBank/DDBJ whole genome shotgun (WGS) entry which is preliminary data.</text>
</comment>
<organism evidence="2 3">
    <name type="scientific">Prosthecobacter algae</name>
    <dbReference type="NCBI Taxonomy" id="1144682"/>
    <lineage>
        <taxon>Bacteria</taxon>
        <taxon>Pseudomonadati</taxon>
        <taxon>Verrucomicrobiota</taxon>
        <taxon>Verrucomicrobiia</taxon>
        <taxon>Verrucomicrobiales</taxon>
        <taxon>Verrucomicrobiaceae</taxon>
        <taxon>Prosthecobacter</taxon>
    </lineage>
</organism>
<keyword evidence="1" id="KW-0472">Membrane</keyword>
<evidence type="ECO:0000313" key="2">
    <source>
        <dbReference type="EMBL" id="GAA5147625.1"/>
    </source>
</evidence>
<dbReference type="Proteomes" id="UP001499852">
    <property type="component" value="Unassembled WGS sequence"/>
</dbReference>
<keyword evidence="3" id="KW-1185">Reference proteome</keyword>
<evidence type="ECO:0000313" key="3">
    <source>
        <dbReference type="Proteomes" id="UP001499852"/>
    </source>
</evidence>
<feature type="transmembrane region" description="Helical" evidence="1">
    <location>
        <begin position="174"/>
        <end position="193"/>
    </location>
</feature>
<dbReference type="RefSeq" id="WP_345738429.1">
    <property type="nucleotide sequence ID" value="NZ_BAABIA010000010.1"/>
</dbReference>
<gene>
    <name evidence="2" type="ORF">GCM10023213_42530</name>
</gene>
<keyword evidence="1" id="KW-1133">Transmembrane helix</keyword>
<evidence type="ECO:0008006" key="4">
    <source>
        <dbReference type="Google" id="ProtNLM"/>
    </source>
</evidence>
<dbReference type="EMBL" id="BAABIA010000010">
    <property type="protein sequence ID" value="GAA5147625.1"/>
    <property type="molecule type" value="Genomic_DNA"/>
</dbReference>
<reference evidence="3" key="1">
    <citation type="journal article" date="2019" name="Int. J. Syst. Evol. Microbiol.">
        <title>The Global Catalogue of Microorganisms (GCM) 10K type strain sequencing project: providing services to taxonomists for standard genome sequencing and annotation.</title>
        <authorList>
            <consortium name="The Broad Institute Genomics Platform"/>
            <consortium name="The Broad Institute Genome Sequencing Center for Infectious Disease"/>
            <person name="Wu L."/>
            <person name="Ma J."/>
        </authorList>
    </citation>
    <scope>NUCLEOTIDE SEQUENCE [LARGE SCALE GENOMIC DNA]</scope>
    <source>
        <strain evidence="3">JCM 18053</strain>
    </source>
</reference>
<evidence type="ECO:0000256" key="1">
    <source>
        <dbReference type="SAM" id="Phobius"/>
    </source>
</evidence>
<feature type="transmembrane region" description="Helical" evidence="1">
    <location>
        <begin position="199"/>
        <end position="218"/>
    </location>
</feature>
<accession>A0ABP9PLB6</accession>
<sequence>MTDGQSLLLLFVALYLLECLRWLPPRSLLLLGHGSSWQARRPFQPVELAGGSPALLAFLPPLQAHVTTLPWLLVPAADGLEVRADRLRPLLLPWERLSLRTEGRTLHLAPGHRVRCLSEEHARQAQQQVQQWAPLAQEAREADFLRHAEATLKSDPLIGHAEALTGQTRLLRGLASLIFLWTFGVLVALYRWLGDDVEILWAAGVLFVLQFTQAVVFFRRARGLPYRFWKTLAIALLPQHAMRAADHFCQVAMPFPSHPLAARSLLGDEAWKKLAAQVWKQTRYQPAATADLQSRALESFLGQQGLAVADLEPAPAQQPGSALYCPGCQAQFQAGVSRCQDCGGIELRAF</sequence>
<name>A0ABP9PLB6_9BACT</name>
<proteinExistence type="predicted"/>
<keyword evidence="1" id="KW-0812">Transmembrane</keyword>